<organism evidence="2 3">
    <name type="scientific">Notoacmeibacter marinus</name>
    <dbReference type="NCBI Taxonomy" id="1876515"/>
    <lineage>
        <taxon>Bacteria</taxon>
        <taxon>Pseudomonadati</taxon>
        <taxon>Pseudomonadota</taxon>
        <taxon>Alphaproteobacteria</taxon>
        <taxon>Hyphomicrobiales</taxon>
        <taxon>Notoacmeibacteraceae</taxon>
        <taxon>Notoacmeibacter</taxon>
    </lineage>
</organism>
<dbReference type="AlphaFoldDB" id="A0A231V3Z8"/>
<protein>
    <recommendedName>
        <fullName evidence="1">N-acetyltransferase domain-containing protein</fullName>
    </recommendedName>
</protein>
<dbReference type="SUPFAM" id="SSF55729">
    <property type="entry name" value="Acyl-CoA N-acyltransferases (Nat)"/>
    <property type="match status" value="1"/>
</dbReference>
<proteinExistence type="predicted"/>
<evidence type="ECO:0000313" key="2">
    <source>
        <dbReference type="EMBL" id="OXT02286.1"/>
    </source>
</evidence>
<name>A0A231V3Z8_9HYPH</name>
<accession>A0A231V3Z8</accession>
<dbReference type="PROSITE" id="PS51186">
    <property type="entry name" value="GNAT"/>
    <property type="match status" value="1"/>
</dbReference>
<dbReference type="InterPro" id="IPR000182">
    <property type="entry name" value="GNAT_dom"/>
</dbReference>
<reference evidence="3" key="1">
    <citation type="journal article" date="2017" name="Int. J. Syst. Evol. Microbiol.">
        <title>Notoacmeibacter marinus gen. nov., sp. nov., isolated from the gut of a limpet and proposal of Notoacmeibacteraceae fam. nov. in the order Rhizobiales of the class Alphaproteobacteria.</title>
        <authorList>
            <person name="Huang Z."/>
            <person name="Guo F."/>
            <person name="Lai Q."/>
        </authorList>
    </citation>
    <scope>NUCLEOTIDE SEQUENCE [LARGE SCALE GENOMIC DNA]</scope>
    <source>
        <strain evidence="3">XMTR2A4</strain>
    </source>
</reference>
<comment type="caution">
    <text evidence="2">The sequence shown here is derived from an EMBL/GenBank/DDBJ whole genome shotgun (WGS) entry which is preliminary data.</text>
</comment>
<feature type="domain" description="N-acetyltransferase" evidence="1">
    <location>
        <begin position="106"/>
        <end position="259"/>
    </location>
</feature>
<dbReference type="Proteomes" id="UP000215405">
    <property type="component" value="Unassembled WGS sequence"/>
</dbReference>
<dbReference type="InterPro" id="IPR016181">
    <property type="entry name" value="Acyl_CoA_acyltransferase"/>
</dbReference>
<evidence type="ECO:0000313" key="3">
    <source>
        <dbReference type="Proteomes" id="UP000215405"/>
    </source>
</evidence>
<keyword evidence="3" id="KW-1185">Reference proteome</keyword>
<dbReference type="Gene3D" id="3.40.630.30">
    <property type="match status" value="1"/>
</dbReference>
<dbReference type="CDD" id="cd04301">
    <property type="entry name" value="NAT_SF"/>
    <property type="match status" value="1"/>
</dbReference>
<sequence>MDRLSLASDTQHPQTIEPFTERDAALQYFYGDSPGKPLYRSPAGGNVVTGVHWRSNQDRSTMYPHLSHLVHKVLRHPKAGSDKAGASSWKTTDIRRFTETKCGMKVMVRYGGPEDAAALSDFHRRQRPEDLQFRFLSSMSTVSPERIAEMLDGDHEHKAIVLAFEEHGAAVLGYALVAGDNRFDTAEIAISVDPAFRRRGIASLLVYEAERFAEARGYGAALLIGSRRNRAVIELERSLGYRISTMPDDATLSMAERPLVS</sequence>
<dbReference type="Pfam" id="PF00583">
    <property type="entry name" value="Acetyltransf_1"/>
    <property type="match status" value="1"/>
</dbReference>
<gene>
    <name evidence="2" type="ORF">B7H23_05100</name>
</gene>
<dbReference type="EMBL" id="NBYO01000001">
    <property type="protein sequence ID" value="OXT02286.1"/>
    <property type="molecule type" value="Genomic_DNA"/>
</dbReference>
<evidence type="ECO:0000259" key="1">
    <source>
        <dbReference type="PROSITE" id="PS51186"/>
    </source>
</evidence>
<dbReference type="GO" id="GO:0016747">
    <property type="term" value="F:acyltransferase activity, transferring groups other than amino-acyl groups"/>
    <property type="evidence" value="ECO:0007669"/>
    <property type="project" value="InterPro"/>
</dbReference>